<feature type="compositionally biased region" description="Acidic residues" evidence="1">
    <location>
        <begin position="572"/>
        <end position="592"/>
    </location>
</feature>
<feature type="compositionally biased region" description="Acidic residues" evidence="1">
    <location>
        <begin position="325"/>
        <end position="355"/>
    </location>
</feature>
<protein>
    <submittedName>
        <fullName evidence="3">DUF1002 domain-containing protein</fullName>
    </submittedName>
</protein>
<dbReference type="Pfam" id="PF06207">
    <property type="entry name" value="DUF1002"/>
    <property type="match status" value="1"/>
</dbReference>
<feature type="signal peptide" evidence="2">
    <location>
        <begin position="1"/>
        <end position="26"/>
    </location>
</feature>
<keyword evidence="4" id="KW-1185">Reference proteome</keyword>
<comment type="caution">
    <text evidence="3">The sequence shown here is derived from an EMBL/GenBank/DDBJ whole genome shotgun (WGS) entry which is preliminary data.</text>
</comment>
<evidence type="ECO:0000313" key="3">
    <source>
        <dbReference type="EMBL" id="MEQ2359895.1"/>
    </source>
</evidence>
<dbReference type="InterPro" id="IPR009343">
    <property type="entry name" value="DUF1002"/>
</dbReference>
<accession>A0ABV1AQB6</accession>
<evidence type="ECO:0000256" key="2">
    <source>
        <dbReference type="SAM" id="SignalP"/>
    </source>
</evidence>
<dbReference type="Proteomes" id="UP001446032">
    <property type="component" value="Unassembled WGS sequence"/>
</dbReference>
<sequence>MKKRSMIVAALCSMCLALSNPIPAMADASKVVTLGADLTDEQKNTMMKYFKADASQVQIITVNNQDERNYLGKYISSAQIGTRTLSCAYVKPTQSGGIKVRTANLNYVTCNMLANALSTAGVSNCEAVAACPYEVSGTGALTGVMMAYETASGKQLDSTKKDLATKEVVVTGDVAQQVGGDNATNIINQAKLQIIGDNVQNADEIYNIVNNIAIQNNVSLSSDELNTITALLQEIVQQNYDIQEMKQTLESIQKNLDKTMNNDSSSDDSSSDDSSSDGEEDLVDEDSSDGEDITEDVDSDVLDGAKESYTEDASVAEDTGMNDVLEPDDGSEDDGMGIPEATEDGTQDNYEEITETPEGTDSTDTSTDESDSSSDDGTGIPEATGDETYETDESYGETSDSGDQGTDESTDSYDQSTDEGTDASTEDTLNTDSLDDASKAQFDQAEQFCEGEYNGDIAVLNAVMPNAAQPTVTLDTDTASKLTKKVLEAYLNVLKDGGATYTASETDIYVSSQLNMVNNDMKKIFSIETEPATDDILAAQSAEDRQTLYNDTMKFFEQLYGESTDTSAQQESTDETSYDEESYDEESYNEEY</sequence>
<name>A0ABV1AQB6_9FIRM</name>
<feature type="region of interest" description="Disordered" evidence="1">
    <location>
        <begin position="258"/>
        <end position="433"/>
    </location>
</feature>
<proteinExistence type="predicted"/>
<feature type="compositionally biased region" description="Low complexity" evidence="1">
    <location>
        <begin position="356"/>
        <end position="365"/>
    </location>
</feature>
<reference evidence="3 4" key="1">
    <citation type="submission" date="2024-03" db="EMBL/GenBank/DDBJ databases">
        <title>Human intestinal bacterial collection.</title>
        <authorList>
            <person name="Pauvert C."/>
            <person name="Hitch T.C.A."/>
            <person name="Clavel T."/>
        </authorList>
    </citation>
    <scope>NUCLEOTIDE SEQUENCE [LARGE SCALE GENOMIC DNA]</scope>
    <source>
        <strain evidence="3 4">CLA-AA-H95</strain>
    </source>
</reference>
<keyword evidence="2" id="KW-0732">Signal</keyword>
<dbReference type="EMBL" id="JBBMEI010000080">
    <property type="protein sequence ID" value="MEQ2359895.1"/>
    <property type="molecule type" value="Genomic_DNA"/>
</dbReference>
<dbReference type="RefSeq" id="WP_243111672.1">
    <property type="nucleotide sequence ID" value="NZ_JBBMEI010000080.1"/>
</dbReference>
<gene>
    <name evidence="3" type="ORF">WMO75_16505</name>
</gene>
<feature type="compositionally biased region" description="Acidic residues" evidence="1">
    <location>
        <begin position="265"/>
        <end position="301"/>
    </location>
</feature>
<organism evidence="3 4">
    <name type="scientific">Blautia intestinihominis</name>
    <dbReference type="NCBI Taxonomy" id="3133152"/>
    <lineage>
        <taxon>Bacteria</taxon>
        <taxon>Bacillati</taxon>
        <taxon>Bacillota</taxon>
        <taxon>Clostridia</taxon>
        <taxon>Lachnospirales</taxon>
        <taxon>Lachnospiraceae</taxon>
        <taxon>Blautia</taxon>
    </lineage>
</organism>
<evidence type="ECO:0000313" key="4">
    <source>
        <dbReference type="Proteomes" id="UP001446032"/>
    </source>
</evidence>
<feature type="compositionally biased region" description="Acidic residues" evidence="1">
    <location>
        <begin position="405"/>
        <end position="425"/>
    </location>
</feature>
<feature type="compositionally biased region" description="Polar residues" evidence="1">
    <location>
        <begin position="561"/>
        <end position="570"/>
    </location>
</feature>
<feature type="chain" id="PRO_5046356820" evidence="2">
    <location>
        <begin position="27"/>
        <end position="592"/>
    </location>
</feature>
<feature type="compositionally biased region" description="Acidic residues" evidence="1">
    <location>
        <begin position="384"/>
        <end position="395"/>
    </location>
</feature>
<evidence type="ECO:0000256" key="1">
    <source>
        <dbReference type="SAM" id="MobiDB-lite"/>
    </source>
</evidence>
<feature type="region of interest" description="Disordered" evidence="1">
    <location>
        <begin position="560"/>
        <end position="592"/>
    </location>
</feature>